<dbReference type="PANTHER" id="PTHR47099">
    <property type="entry name" value="METHYLCOBAMIDE:COM METHYLTRANSFERASE MTBA"/>
    <property type="match status" value="1"/>
</dbReference>
<feature type="domain" description="Uroporphyrinogen decarboxylase (URO-D)" evidence="1">
    <location>
        <begin position="11"/>
        <end position="265"/>
    </location>
</feature>
<dbReference type="InterPro" id="IPR000257">
    <property type="entry name" value="Uroporphyrinogen_deCOase"/>
</dbReference>
<dbReference type="Gene3D" id="3.20.20.210">
    <property type="match status" value="1"/>
</dbReference>
<dbReference type="GO" id="GO:0004853">
    <property type="term" value="F:uroporphyrinogen decarboxylase activity"/>
    <property type="evidence" value="ECO:0007669"/>
    <property type="project" value="InterPro"/>
</dbReference>
<feature type="non-terminal residue" evidence="2">
    <location>
        <position position="1"/>
    </location>
</feature>
<dbReference type="GO" id="GO:0006779">
    <property type="term" value="P:porphyrin-containing compound biosynthetic process"/>
    <property type="evidence" value="ECO:0007669"/>
    <property type="project" value="InterPro"/>
</dbReference>
<proteinExistence type="predicted"/>
<comment type="caution">
    <text evidence="2">The sequence shown here is derived from an EMBL/GenBank/DDBJ whole genome shotgun (WGS) entry which is preliminary data.</text>
</comment>
<organism evidence="2">
    <name type="scientific">marine sediment metagenome</name>
    <dbReference type="NCBI Taxonomy" id="412755"/>
    <lineage>
        <taxon>unclassified sequences</taxon>
        <taxon>metagenomes</taxon>
        <taxon>ecological metagenomes</taxon>
    </lineage>
</organism>
<dbReference type="SUPFAM" id="SSF51726">
    <property type="entry name" value="UROD/MetE-like"/>
    <property type="match status" value="1"/>
</dbReference>
<reference evidence="2" key="1">
    <citation type="journal article" date="2014" name="Front. Microbiol.">
        <title>High frequency of phylogenetically diverse reductive dehalogenase-homologous genes in deep subseafloor sedimentary metagenomes.</title>
        <authorList>
            <person name="Kawai M."/>
            <person name="Futagami T."/>
            <person name="Toyoda A."/>
            <person name="Takaki Y."/>
            <person name="Nishi S."/>
            <person name="Hori S."/>
            <person name="Arai W."/>
            <person name="Tsubouchi T."/>
            <person name="Morono Y."/>
            <person name="Uchiyama I."/>
            <person name="Ito T."/>
            <person name="Fujiyama A."/>
            <person name="Inagaki F."/>
            <person name="Takami H."/>
        </authorList>
    </citation>
    <scope>NUCLEOTIDE SEQUENCE</scope>
    <source>
        <strain evidence="2">Expedition CK06-06</strain>
    </source>
</reference>
<accession>X1LZT7</accession>
<dbReference type="InterPro" id="IPR052024">
    <property type="entry name" value="Methanogen_methyltrans"/>
</dbReference>
<dbReference type="EMBL" id="BARV01021521">
    <property type="protein sequence ID" value="GAI24593.1"/>
    <property type="molecule type" value="Genomic_DNA"/>
</dbReference>
<gene>
    <name evidence="2" type="ORF">S06H3_35637</name>
</gene>
<name>X1LZT7_9ZZZZ</name>
<dbReference type="Pfam" id="PF01208">
    <property type="entry name" value="URO-D"/>
    <property type="match status" value="1"/>
</dbReference>
<dbReference type="AlphaFoldDB" id="X1LZT7"/>
<sequence length="270" mass="30602">VRLPSSEWEQAPSIVQFPVDSEEGVNRLELPLLEKAGMLPLAMAFSKISQKAGIPTSTVVLGGPFTIAGNLCKVEMLCRWMRKKPELTHRVLRLATEHIVDVVRRWIRTFGTERFMPHIWEPLASNQIISPKQFETFVFPYQKEAHERILAMGVKHILCHICGEHNLNLPYWAQIPMGNPGIVSFGHEVDLTTAIKYFGDTCIIAGNIEPAVIQQGTRDQVYEQCRIAIEKAKYCPRGFILMAGCEVPPMAPPHNLYMMKQAINDFGWYT</sequence>
<dbReference type="InterPro" id="IPR038071">
    <property type="entry name" value="UROD/MetE-like_sf"/>
</dbReference>
<evidence type="ECO:0000259" key="1">
    <source>
        <dbReference type="Pfam" id="PF01208"/>
    </source>
</evidence>
<dbReference type="PANTHER" id="PTHR47099:SF1">
    <property type="entry name" value="METHYLCOBAMIDE:COM METHYLTRANSFERASE MTBA"/>
    <property type="match status" value="1"/>
</dbReference>
<evidence type="ECO:0000313" key="2">
    <source>
        <dbReference type="EMBL" id="GAI24593.1"/>
    </source>
</evidence>
<protein>
    <recommendedName>
        <fullName evidence="1">Uroporphyrinogen decarboxylase (URO-D) domain-containing protein</fullName>
    </recommendedName>
</protein>